<dbReference type="Pfam" id="PF01344">
    <property type="entry name" value="Kelch_1"/>
    <property type="match status" value="1"/>
</dbReference>
<reference evidence="4" key="1">
    <citation type="submission" date="2022-08" db="EMBL/GenBank/DDBJ databases">
        <authorList>
            <person name="Kallberg Y."/>
            <person name="Tangrot J."/>
            <person name="Rosling A."/>
        </authorList>
    </citation>
    <scope>NUCLEOTIDE SEQUENCE</scope>
    <source>
        <strain evidence="4">Wild A</strain>
    </source>
</reference>
<organism evidence="4 5">
    <name type="scientific">Funneliformis geosporum</name>
    <dbReference type="NCBI Taxonomy" id="1117311"/>
    <lineage>
        <taxon>Eukaryota</taxon>
        <taxon>Fungi</taxon>
        <taxon>Fungi incertae sedis</taxon>
        <taxon>Mucoromycota</taxon>
        <taxon>Glomeromycotina</taxon>
        <taxon>Glomeromycetes</taxon>
        <taxon>Glomerales</taxon>
        <taxon>Glomeraceae</taxon>
        <taxon>Funneliformis</taxon>
    </lineage>
</organism>
<evidence type="ECO:0000256" key="1">
    <source>
        <dbReference type="ARBA" id="ARBA00022441"/>
    </source>
</evidence>
<feature type="non-terminal residue" evidence="4">
    <location>
        <position position="183"/>
    </location>
</feature>
<accession>A0A9W4T367</accession>
<dbReference type="AlphaFoldDB" id="A0A9W4T367"/>
<dbReference type="PANTHER" id="PTHR46093:SF18">
    <property type="entry name" value="FIBRONECTIN TYPE-III DOMAIN-CONTAINING PROTEIN"/>
    <property type="match status" value="1"/>
</dbReference>
<dbReference type="OrthoDB" id="2363659at2759"/>
<keyword evidence="5" id="KW-1185">Reference proteome</keyword>
<evidence type="ECO:0000313" key="5">
    <source>
        <dbReference type="Proteomes" id="UP001153678"/>
    </source>
</evidence>
<keyword evidence="3" id="KW-0732">Signal</keyword>
<gene>
    <name evidence="4" type="ORF">FWILDA_LOCUS14889</name>
</gene>
<dbReference type="InterPro" id="IPR006652">
    <property type="entry name" value="Kelch_1"/>
</dbReference>
<dbReference type="SUPFAM" id="SSF117281">
    <property type="entry name" value="Kelch motif"/>
    <property type="match status" value="1"/>
</dbReference>
<dbReference type="PANTHER" id="PTHR46093">
    <property type="entry name" value="ACYL-COA-BINDING DOMAIN-CONTAINING PROTEIN 5"/>
    <property type="match status" value="1"/>
</dbReference>
<evidence type="ECO:0000256" key="3">
    <source>
        <dbReference type="SAM" id="SignalP"/>
    </source>
</evidence>
<evidence type="ECO:0000256" key="2">
    <source>
        <dbReference type="ARBA" id="ARBA00022737"/>
    </source>
</evidence>
<keyword evidence="2" id="KW-0677">Repeat</keyword>
<protein>
    <submittedName>
        <fullName evidence="4">17442_t:CDS:1</fullName>
    </submittedName>
</protein>
<dbReference type="EMBL" id="CAMKVN010007073">
    <property type="protein sequence ID" value="CAI2191065.1"/>
    <property type="molecule type" value="Genomic_DNA"/>
</dbReference>
<feature type="signal peptide" evidence="3">
    <location>
        <begin position="1"/>
        <end position="22"/>
    </location>
</feature>
<feature type="chain" id="PRO_5040892383" evidence="3">
    <location>
        <begin position="23"/>
        <end position="183"/>
    </location>
</feature>
<dbReference type="Gene3D" id="2.120.10.80">
    <property type="entry name" value="Kelch-type beta propeller"/>
    <property type="match status" value="1"/>
</dbReference>
<dbReference type="Proteomes" id="UP001153678">
    <property type="component" value="Unassembled WGS sequence"/>
</dbReference>
<keyword evidence="1" id="KW-0880">Kelch repeat</keyword>
<evidence type="ECO:0000313" key="4">
    <source>
        <dbReference type="EMBL" id="CAI2191065.1"/>
    </source>
</evidence>
<name>A0A9W4T367_9GLOM</name>
<dbReference type="Pfam" id="PF24681">
    <property type="entry name" value="Kelch_KLHDC2_KLHL20_DRC7"/>
    <property type="match status" value="1"/>
</dbReference>
<proteinExistence type="predicted"/>
<sequence length="183" mass="20883">MTCRKYKFHFLILSYFFLIVESFTPFGRLAHSSVLVENKLYIFGGVTDDYSNEVFYLDLSQQFNAEYPPWTDLTLNSRIVYEFNLKSGQWIMPVMKGIVPERRREFQAVADDFGNIYVFGGIAIGSNNFQIFNDMAILYTVDLTWSYGPIVNAPTPRADYTATLLSDGVIVYIGGRESINASL</sequence>
<dbReference type="InterPro" id="IPR015915">
    <property type="entry name" value="Kelch-typ_b-propeller"/>
</dbReference>
<comment type="caution">
    <text evidence="4">The sequence shown here is derived from an EMBL/GenBank/DDBJ whole genome shotgun (WGS) entry which is preliminary data.</text>
</comment>